<dbReference type="PANTHER" id="PTHR35514:SF1">
    <property type="entry name" value="THYLAKOID LUMENAL 15.0 KDA PROTEIN 2, CHLOROPLASTIC"/>
    <property type="match status" value="1"/>
</dbReference>
<dbReference type="EMBL" id="CDMZ01000854">
    <property type="protein sequence ID" value="CEM22725.1"/>
    <property type="molecule type" value="Genomic_DNA"/>
</dbReference>
<evidence type="ECO:0008006" key="4">
    <source>
        <dbReference type="Google" id="ProtNLM"/>
    </source>
</evidence>
<evidence type="ECO:0000256" key="2">
    <source>
        <dbReference type="SAM" id="SignalP"/>
    </source>
</evidence>
<evidence type="ECO:0000313" key="3">
    <source>
        <dbReference type="EMBL" id="CEM22725.1"/>
    </source>
</evidence>
<gene>
    <name evidence="3" type="ORF">Cvel_20064</name>
</gene>
<dbReference type="PANTHER" id="PTHR35514">
    <property type="entry name" value="THYLAKOID LUMENAL 15.0 KDA PROTEIN 2, CHLOROPLASTIC"/>
    <property type="match status" value="1"/>
</dbReference>
<sequence>MRPHPAVILFLVAALSVSSTAGRRSSLFFIGLVLPDEDRRRASRLAPLSAREEASEGTGAEETGDIATRRGIFRRLALGSVAVSSGVAFSSAVGTKEGMPGPFSLLTPTPEEAQARPQPVNRPDLLPKGPKRKVIDIVGYLTSGEEKRLEELIDDIENETGYKLRILCQDYPETPGGAIKDYWGVDKKTIVLVCDKSFGGNLLNFNVGEDDDLRVKVTNQFWTRLANKYGNKYNVEKLDGEDRTILKTAYALQYCLKNGCADIPPDNVLPDFSSSKKK</sequence>
<protein>
    <recommendedName>
        <fullName evidence="4">TPM domain-containing protein</fullName>
    </recommendedName>
</protein>
<keyword evidence="2" id="KW-0732">Signal</keyword>
<organism evidence="3">
    <name type="scientific">Chromera velia CCMP2878</name>
    <dbReference type="NCBI Taxonomy" id="1169474"/>
    <lineage>
        <taxon>Eukaryota</taxon>
        <taxon>Sar</taxon>
        <taxon>Alveolata</taxon>
        <taxon>Colpodellida</taxon>
        <taxon>Chromeraceae</taxon>
        <taxon>Chromera</taxon>
    </lineage>
</organism>
<feature type="region of interest" description="Disordered" evidence="1">
    <location>
        <begin position="45"/>
        <end position="65"/>
    </location>
</feature>
<feature type="region of interest" description="Disordered" evidence="1">
    <location>
        <begin position="100"/>
        <end position="127"/>
    </location>
</feature>
<proteinExistence type="predicted"/>
<reference evidence="3" key="1">
    <citation type="submission" date="2014-11" db="EMBL/GenBank/DDBJ databases">
        <authorList>
            <person name="Otto D Thomas"/>
            <person name="Naeem Raeece"/>
        </authorList>
    </citation>
    <scope>NUCLEOTIDE SEQUENCE</scope>
</reference>
<feature type="chain" id="PRO_5005189629" description="TPM domain-containing protein" evidence="2">
    <location>
        <begin position="23"/>
        <end position="278"/>
    </location>
</feature>
<feature type="signal peptide" evidence="2">
    <location>
        <begin position="1"/>
        <end position="22"/>
    </location>
</feature>
<name>A0A0G4G387_9ALVE</name>
<dbReference type="VEuPathDB" id="CryptoDB:Cvel_20064"/>
<accession>A0A0G4G387</accession>
<dbReference type="AlphaFoldDB" id="A0A0G4G387"/>
<evidence type="ECO:0000256" key="1">
    <source>
        <dbReference type="SAM" id="MobiDB-lite"/>
    </source>
</evidence>